<evidence type="ECO:0000259" key="3">
    <source>
        <dbReference type="Pfam" id="PF19421"/>
    </source>
</evidence>
<feature type="non-terminal residue" evidence="4">
    <location>
        <position position="1"/>
    </location>
</feature>
<feature type="domain" description="Cell morphogenesis protein C-terminal" evidence="2">
    <location>
        <begin position="366"/>
        <end position="501"/>
    </location>
</feature>
<feature type="compositionally biased region" description="Polar residues" evidence="1">
    <location>
        <begin position="1219"/>
        <end position="1229"/>
    </location>
</feature>
<feature type="region of interest" description="Disordered" evidence="1">
    <location>
        <begin position="796"/>
        <end position="828"/>
    </location>
</feature>
<feature type="region of interest" description="Disordered" evidence="1">
    <location>
        <begin position="1030"/>
        <end position="1088"/>
    </location>
</feature>
<dbReference type="GO" id="GO:0030427">
    <property type="term" value="C:site of polarized growth"/>
    <property type="evidence" value="ECO:0007669"/>
    <property type="project" value="TreeGrafter"/>
</dbReference>
<dbReference type="InterPro" id="IPR025481">
    <property type="entry name" value="Cell_Morphogen_C"/>
</dbReference>
<dbReference type="Pfam" id="PF19421">
    <property type="entry name" value="Fry_C"/>
    <property type="match status" value="1"/>
</dbReference>
<dbReference type="InterPro" id="IPR039867">
    <property type="entry name" value="Furry/Tao3/Mor2"/>
</dbReference>
<feature type="compositionally biased region" description="Polar residues" evidence="1">
    <location>
        <begin position="955"/>
        <end position="966"/>
    </location>
</feature>
<feature type="compositionally biased region" description="Low complexity" evidence="1">
    <location>
        <begin position="1144"/>
        <end position="1156"/>
    </location>
</feature>
<proteinExistence type="predicted"/>
<feature type="compositionally biased region" description="Polar residues" evidence="1">
    <location>
        <begin position="682"/>
        <end position="696"/>
    </location>
</feature>
<evidence type="ECO:0000313" key="4">
    <source>
        <dbReference type="EMBL" id="JAP44451.1"/>
    </source>
</evidence>
<feature type="region of interest" description="Disordered" evidence="1">
    <location>
        <begin position="763"/>
        <end position="782"/>
    </location>
</feature>
<evidence type="ECO:0000256" key="1">
    <source>
        <dbReference type="SAM" id="MobiDB-lite"/>
    </source>
</evidence>
<feature type="compositionally biased region" description="Pro residues" evidence="1">
    <location>
        <begin position="809"/>
        <end position="819"/>
    </location>
</feature>
<dbReference type="PANTHER" id="PTHR12295">
    <property type="entry name" value="FURRY-RELATED"/>
    <property type="match status" value="1"/>
</dbReference>
<dbReference type="Pfam" id="PF14225">
    <property type="entry name" value="MOR2-PAG1_C"/>
    <property type="match status" value="1"/>
</dbReference>
<feature type="region of interest" description="Disordered" evidence="1">
    <location>
        <begin position="1117"/>
        <end position="1174"/>
    </location>
</feature>
<gene>
    <name evidence="4" type="primary">FRY</name>
    <name evidence="4" type="ORF">TR125097</name>
</gene>
<evidence type="ECO:0000259" key="2">
    <source>
        <dbReference type="Pfam" id="PF14225"/>
    </source>
</evidence>
<feature type="region of interest" description="Disordered" evidence="1">
    <location>
        <begin position="675"/>
        <end position="703"/>
    </location>
</feature>
<feature type="compositionally biased region" description="Low complexity" evidence="1">
    <location>
        <begin position="1060"/>
        <end position="1088"/>
    </location>
</feature>
<accession>A0A0X3NXB1</accession>
<feature type="compositionally biased region" description="Polar residues" evidence="1">
    <location>
        <begin position="27"/>
        <end position="39"/>
    </location>
</feature>
<sequence>ATATAVRVAPGGEPAAAKRSPRKSLTGYGSNNQRSNSEAGTCRLSQDEQAELVSRIFWIGVCLLDSDYEYEYLAGLRLLNRLLPAVCMSPAAFFANGGAGVGGGGIGRRWNNPGFLVHPSLHERVQKTLLRFKWEPEFPGLLSLLIKGCSSQQLIDPSYRLLIRIIPALKSPVVDPFTATAPAGDYNRQYRRLHHHHHYQSASRSPASSQTYPGSLPTLVITLLPLLLTAWDEDPENPANAQDFSVCHAVAAAAGGGGPQTTGTSNTTCVGANKNSLHTLELTDIASTYGLEGNSSSLPPGSNMGPPLGSWAYRCNTNANAIAGGALDVGAACGAFPPSSGYLSLVTATVAGGSALKKAPAIRPRNPICILAAEQLADLAIQTDAMRFNNLAIVFRLYAAGTFSKDVNQWAKCVTRYLIDGCPALGPKLLSYLTALLTLGPACVHLPLLHFAYWFLQNVELNQSEMNTRIRTFITSTSEKFVNTPLWPEVTLVLQTIVARSATLTSAPAPTSMYTLPGLDPAGSGRVLDLAAAAAAVAVPLPESEPQRIALAGRVLDFDINILQNTTIVGAQFIGQAGSGAQASPSRPSFSLRSATNVTANVGSEDTATTVVETLLGKSFFRVGCWRTPWTCQSRIRNRLCCLLSCYGTELDHLTSQRSPSTSSRQKVIFSQSTETLDHQLSMPSSSETASINDASNIDDGRLDDTSSVERAAVFHDLDTYLDAQLMNINFLDLPDGTWEDETRRPWGVRGHSITSHTDFHEDGNEAAGMPALNESTVCPDSQTRKNLTLELPSKGALDHAQGSWSPPLDSPPTQPPKPSIISANSADDGGGGCGGGGCIVDEDLSVTTSADLVPARCNSISAHSNSSSVSVGTRGISLLAPVLNRQFSSELMVAWVSPDSSPTDWLEASALSARLSGKPKGSKKASATVAAATTAASQSSSRSHSASRKRPLSAQPTPTAVSSTTLSQRVHFSSTLVTGYLPDELSYYEPVFKRVSAATAGQKDNRCRPVLSKAFQRSNHRSTVDMALESGRTSSVESLEEQPGLSIGRECGSGGGGSSLIINQSGASEQSSAQSMLSSGGSSLASFSDTGAPVQIEPVVLVGSHMAITTATAPPTVLDQWGDSDRKPTIAASTSFSGGPLVARPSRLLPAPSSSEQSGTSTWRPAKPPRRCWQLPNLNIDTTTAASQMLNSPYSAQQYDGGEDVLRNSRSRHDRSEAASSQKTFGTSKSSDCLYYTHGHHIPHGDRVDDSAHSLLLASSSFEQKWASELQTATSERIPPSGSMSLPQRQRLALLLTDFRVVFAGAKRRSTVRAVRHATLAFQNSVPGSDLDPEIKLSNLAKIADAMNLFLPVPFFAIHPNSAQYLDQSLTACVISLGEAYHCWLSQMTKLSSICAQAKDASTDKLDCICQQLAEELRCMLRTFELAVHLLHSARDLLTAPNTAAAAVLPPKVHDFSSLAEDLFVRLRPHIGSVFPESAGWGGQGETPVPENWRHRIYESLQDNADAGVRRALTIFCQATVPSSSISCDHIAAIMEIYFNQLWMEPSTSSGIALHILQSVNSQASNANATLPNSFFSFDIFLNSNGQPIPTAKLVTRFQRLLFEASS</sequence>
<feature type="region of interest" description="Disordered" evidence="1">
    <location>
        <begin position="917"/>
        <end position="966"/>
    </location>
</feature>
<feature type="compositionally biased region" description="Low complexity" evidence="1">
    <location>
        <begin position="917"/>
        <end position="945"/>
    </location>
</feature>
<dbReference type="EMBL" id="GEEE01018774">
    <property type="protein sequence ID" value="JAP44451.1"/>
    <property type="molecule type" value="Transcribed_RNA"/>
</dbReference>
<organism evidence="4">
    <name type="scientific">Schistocephalus solidus</name>
    <name type="common">Tapeworm</name>
    <dbReference type="NCBI Taxonomy" id="70667"/>
    <lineage>
        <taxon>Eukaryota</taxon>
        <taxon>Metazoa</taxon>
        <taxon>Spiralia</taxon>
        <taxon>Lophotrochozoa</taxon>
        <taxon>Platyhelminthes</taxon>
        <taxon>Cestoda</taxon>
        <taxon>Eucestoda</taxon>
        <taxon>Diphyllobothriidea</taxon>
        <taxon>Diphyllobothriidae</taxon>
        <taxon>Schistocephalus</taxon>
    </lineage>
</organism>
<feature type="region of interest" description="Disordered" evidence="1">
    <location>
        <begin position="1207"/>
        <end position="1229"/>
    </location>
</feature>
<protein>
    <submittedName>
        <fullName evidence="4">Protein furry</fullName>
    </submittedName>
</protein>
<dbReference type="GO" id="GO:0000902">
    <property type="term" value="P:cell morphogenesis"/>
    <property type="evidence" value="ECO:0007669"/>
    <property type="project" value="InterPro"/>
</dbReference>
<reference evidence="4" key="1">
    <citation type="submission" date="2016-01" db="EMBL/GenBank/DDBJ databases">
        <title>Reference transcriptome for the parasite Schistocephalus solidus: insights into the molecular evolution of parasitism.</title>
        <authorList>
            <person name="Hebert F.O."/>
            <person name="Grambauer S."/>
            <person name="Barber I."/>
            <person name="Landry C.R."/>
            <person name="Aubin-Horth N."/>
        </authorList>
    </citation>
    <scope>NUCLEOTIDE SEQUENCE</scope>
</reference>
<name>A0A0X3NXB1_SCHSO</name>
<dbReference type="PANTHER" id="PTHR12295:SF30">
    <property type="entry name" value="PROTEIN FURRY"/>
    <property type="match status" value="1"/>
</dbReference>
<feature type="domain" description="Protein furry C-terminal" evidence="3">
    <location>
        <begin position="550"/>
        <end position="775"/>
    </location>
</feature>
<feature type="region of interest" description="Disordered" evidence="1">
    <location>
        <begin position="1"/>
        <end position="42"/>
    </location>
</feature>
<dbReference type="GO" id="GO:0031175">
    <property type="term" value="P:neuron projection development"/>
    <property type="evidence" value="ECO:0007669"/>
    <property type="project" value="TreeGrafter"/>
</dbReference>
<dbReference type="InterPro" id="IPR045842">
    <property type="entry name" value="Fry_C"/>
</dbReference>
<dbReference type="GO" id="GO:0005938">
    <property type="term" value="C:cell cortex"/>
    <property type="evidence" value="ECO:0007669"/>
    <property type="project" value="TreeGrafter"/>
</dbReference>